<protein>
    <submittedName>
        <fullName evidence="1">Uncharacterized protein</fullName>
    </submittedName>
</protein>
<keyword evidence="3" id="KW-1185">Reference proteome</keyword>
<sequence>MMVAFNTIYSDLEEIPPVLPPRQEPVLDFLEALVKWLHLYCILSRLMQEPPPQIVQEVQPIIIPPPSRIAPAYALPQPVQNVVVGNSPLPLVTGGMLGGPAQQLTGSRLSFAGPPMPSYNQPPQGPPMSMYNEGQGPQIISQGQPVPIYNEGPQAIFST</sequence>
<comment type="caution">
    <text evidence="1">The sequence shown here is derived from an EMBL/GenBank/DDBJ whole genome shotgun (WGS) entry which is preliminary data.</text>
</comment>
<evidence type="ECO:0000313" key="1">
    <source>
        <dbReference type="EMBL" id="CAJ0589384.1"/>
    </source>
</evidence>
<dbReference type="EMBL" id="CATQJL010000001">
    <property type="protein sequence ID" value="CAJ0589384.1"/>
    <property type="molecule type" value="Genomic_DNA"/>
</dbReference>
<reference evidence="1" key="1">
    <citation type="submission" date="2023-07" db="EMBL/GenBank/DDBJ databases">
        <authorList>
            <consortium name="CYATHOMIX"/>
        </authorList>
    </citation>
    <scope>NUCLEOTIDE SEQUENCE</scope>
    <source>
        <strain evidence="1">N/A</strain>
    </source>
</reference>
<name>A0AA36DMZ0_CYLNA</name>
<organism evidence="1 3">
    <name type="scientific">Cylicocyclus nassatus</name>
    <name type="common">Nematode worm</name>
    <dbReference type="NCBI Taxonomy" id="53992"/>
    <lineage>
        <taxon>Eukaryota</taxon>
        <taxon>Metazoa</taxon>
        <taxon>Ecdysozoa</taxon>
        <taxon>Nematoda</taxon>
        <taxon>Chromadorea</taxon>
        <taxon>Rhabditida</taxon>
        <taxon>Rhabditina</taxon>
        <taxon>Rhabditomorpha</taxon>
        <taxon>Strongyloidea</taxon>
        <taxon>Strongylidae</taxon>
        <taxon>Cylicocyclus</taxon>
    </lineage>
</organism>
<dbReference type="AlphaFoldDB" id="A0AA36DMZ0"/>
<proteinExistence type="predicted"/>
<evidence type="ECO:0000313" key="2">
    <source>
        <dbReference type="EMBL" id="CAJ0589386.1"/>
    </source>
</evidence>
<gene>
    <name evidence="1" type="ORF">CYNAS_LOCUS1367</name>
    <name evidence="2" type="ORF">CYNAS_LOCUS1369</name>
</gene>
<evidence type="ECO:0000313" key="3">
    <source>
        <dbReference type="Proteomes" id="UP001176961"/>
    </source>
</evidence>
<dbReference type="Proteomes" id="UP001176961">
    <property type="component" value="Unassembled WGS sequence"/>
</dbReference>
<dbReference type="EMBL" id="CATQJL010000001">
    <property type="protein sequence ID" value="CAJ0589386.1"/>
    <property type="molecule type" value="Genomic_DNA"/>
</dbReference>
<accession>A0AA36DMZ0</accession>